<accession>T0JZV3</accession>
<reference evidence="2" key="1">
    <citation type="journal article" date="2013" name="Mol. Plant Microbe Interact.">
        <title>Global aspects of pacC regulation of pathogenicity genes in Colletotrichum gloeosporioides as revealed by transcriptome analysis.</title>
        <authorList>
            <person name="Alkan N."/>
            <person name="Meng X."/>
            <person name="Friedlander G."/>
            <person name="Reuveni E."/>
            <person name="Sukno S."/>
            <person name="Sherman A."/>
            <person name="Thon M."/>
            <person name="Fluhr R."/>
            <person name="Prusky D."/>
        </authorList>
    </citation>
    <scope>NUCLEOTIDE SEQUENCE [LARGE SCALE GENOMIC DNA]</scope>
    <source>
        <strain evidence="2">Cg-14</strain>
    </source>
</reference>
<dbReference type="AlphaFoldDB" id="T0JZV3"/>
<organism evidence="1 2">
    <name type="scientific">Colletotrichum gloeosporioides (strain Cg-14)</name>
    <name type="common">Anthracnose fungus</name>
    <name type="synonym">Glomerella cingulata</name>
    <dbReference type="NCBI Taxonomy" id="1237896"/>
    <lineage>
        <taxon>Eukaryota</taxon>
        <taxon>Fungi</taxon>
        <taxon>Dikarya</taxon>
        <taxon>Ascomycota</taxon>
        <taxon>Pezizomycotina</taxon>
        <taxon>Sordariomycetes</taxon>
        <taxon>Hypocreomycetidae</taxon>
        <taxon>Glomerellales</taxon>
        <taxon>Glomerellaceae</taxon>
        <taxon>Colletotrichum</taxon>
        <taxon>Colletotrichum gloeosporioides species complex</taxon>
    </lineage>
</organism>
<comment type="caution">
    <text evidence="1">The sequence shown here is derived from an EMBL/GenBank/DDBJ whole genome shotgun (WGS) entry which is preliminary data.</text>
</comment>
<gene>
    <name evidence="1" type="ORF">CGLO_16180</name>
</gene>
<proteinExistence type="predicted"/>
<evidence type="ECO:0000313" key="2">
    <source>
        <dbReference type="Proteomes" id="UP000015530"/>
    </source>
</evidence>
<dbReference type="Proteomes" id="UP000015530">
    <property type="component" value="Unassembled WGS sequence"/>
</dbReference>
<protein>
    <submittedName>
        <fullName evidence="1">Uncharacterized protein</fullName>
    </submittedName>
</protein>
<sequence>MRDETDTSWITIGLYSNRQPSFYDDQGGLVADVIEKRPLKDAKVRIPLRYGARTTS</sequence>
<dbReference type="HOGENOM" id="CLU_3014061_0_0_1"/>
<evidence type="ECO:0000313" key="1">
    <source>
        <dbReference type="EMBL" id="EQB44994.1"/>
    </source>
</evidence>
<dbReference type="EMBL" id="AMYD01003839">
    <property type="protein sequence ID" value="EQB44994.1"/>
    <property type="molecule type" value="Genomic_DNA"/>
</dbReference>
<name>T0JZV3_COLGC</name>